<dbReference type="AlphaFoldDB" id="A0A0N4W419"/>
<protein>
    <submittedName>
        <fullName evidence="1 3">Uncharacterized protein</fullName>
    </submittedName>
</protein>
<dbReference type="EMBL" id="UZAF01016228">
    <property type="protein sequence ID" value="VDO23596.1"/>
    <property type="molecule type" value="Genomic_DNA"/>
</dbReference>
<gene>
    <name evidence="1" type="ORF">HPLM_LOCUS4595</name>
</gene>
<dbReference type="WBParaSite" id="HPLM_0000460301-mRNA-1">
    <property type="protein sequence ID" value="HPLM_0000460301-mRNA-1"/>
    <property type="gene ID" value="HPLM_0000460301"/>
</dbReference>
<reference evidence="1 2" key="2">
    <citation type="submission" date="2018-11" db="EMBL/GenBank/DDBJ databases">
        <authorList>
            <consortium name="Pathogen Informatics"/>
        </authorList>
    </citation>
    <scope>NUCLEOTIDE SEQUENCE [LARGE SCALE GENOMIC DNA]</scope>
    <source>
        <strain evidence="1 2">MHpl1</strain>
    </source>
</reference>
<sequence length="82" mass="9177">MTDGQEEQWSGLPYGLHDLRVDLLRGGGCACRSRETAAKAAERLLTSPSPSNSEPTVDGDCGRQERMVRYWCSHMGEDEQYK</sequence>
<keyword evidence="2" id="KW-1185">Reference proteome</keyword>
<accession>A0A0N4W419</accession>
<dbReference type="Proteomes" id="UP000268014">
    <property type="component" value="Unassembled WGS sequence"/>
</dbReference>
<evidence type="ECO:0000313" key="1">
    <source>
        <dbReference type="EMBL" id="VDO23596.1"/>
    </source>
</evidence>
<evidence type="ECO:0000313" key="2">
    <source>
        <dbReference type="Proteomes" id="UP000268014"/>
    </source>
</evidence>
<proteinExistence type="predicted"/>
<reference evidence="3" key="1">
    <citation type="submission" date="2017-02" db="UniProtKB">
        <authorList>
            <consortium name="WormBaseParasite"/>
        </authorList>
    </citation>
    <scope>IDENTIFICATION</scope>
</reference>
<organism evidence="3">
    <name type="scientific">Haemonchus placei</name>
    <name type="common">Barber's pole worm</name>
    <dbReference type="NCBI Taxonomy" id="6290"/>
    <lineage>
        <taxon>Eukaryota</taxon>
        <taxon>Metazoa</taxon>
        <taxon>Ecdysozoa</taxon>
        <taxon>Nematoda</taxon>
        <taxon>Chromadorea</taxon>
        <taxon>Rhabditida</taxon>
        <taxon>Rhabditina</taxon>
        <taxon>Rhabditomorpha</taxon>
        <taxon>Strongyloidea</taxon>
        <taxon>Trichostrongylidae</taxon>
        <taxon>Haemonchus</taxon>
    </lineage>
</organism>
<name>A0A0N4W419_HAEPC</name>
<evidence type="ECO:0000313" key="3">
    <source>
        <dbReference type="WBParaSite" id="HPLM_0000460301-mRNA-1"/>
    </source>
</evidence>